<organism evidence="4 5">
    <name type="scientific">Vespula germanica</name>
    <name type="common">German yellow jacket</name>
    <name type="synonym">Paravespula germanica</name>
    <dbReference type="NCBI Taxonomy" id="30212"/>
    <lineage>
        <taxon>Eukaryota</taxon>
        <taxon>Metazoa</taxon>
        <taxon>Ecdysozoa</taxon>
        <taxon>Arthropoda</taxon>
        <taxon>Hexapoda</taxon>
        <taxon>Insecta</taxon>
        <taxon>Pterygota</taxon>
        <taxon>Neoptera</taxon>
        <taxon>Endopterygota</taxon>
        <taxon>Hymenoptera</taxon>
        <taxon>Apocrita</taxon>
        <taxon>Aculeata</taxon>
        <taxon>Vespoidea</taxon>
        <taxon>Vespidae</taxon>
        <taxon>Vespinae</taxon>
        <taxon>Vespula</taxon>
    </lineage>
</organism>
<evidence type="ECO:0000256" key="1">
    <source>
        <dbReference type="ARBA" id="ARBA00004123"/>
    </source>
</evidence>
<dbReference type="AlphaFoldDB" id="A0A834KGU6"/>
<evidence type="ECO:0000259" key="3">
    <source>
        <dbReference type="SMART" id="SM00717"/>
    </source>
</evidence>
<feature type="compositionally biased region" description="Polar residues" evidence="2">
    <location>
        <begin position="111"/>
        <end position="124"/>
    </location>
</feature>
<keyword evidence="5" id="KW-1185">Reference proteome</keyword>
<dbReference type="GO" id="GO:0001156">
    <property type="term" value="F:TFIIIC-class transcription factor complex binding"/>
    <property type="evidence" value="ECO:0007669"/>
    <property type="project" value="TreeGrafter"/>
</dbReference>
<dbReference type="GO" id="GO:0070898">
    <property type="term" value="P:RNA polymerase III preinitiation complex assembly"/>
    <property type="evidence" value="ECO:0007669"/>
    <property type="project" value="TreeGrafter"/>
</dbReference>
<dbReference type="Pfam" id="PF15963">
    <property type="entry name" value="Myb_DNA-bind_7"/>
    <property type="match status" value="1"/>
</dbReference>
<feature type="region of interest" description="Disordered" evidence="2">
    <location>
        <begin position="1"/>
        <end position="130"/>
    </location>
</feature>
<evidence type="ECO:0000256" key="2">
    <source>
        <dbReference type="SAM" id="MobiDB-lite"/>
    </source>
</evidence>
<dbReference type="InterPro" id="IPR039467">
    <property type="entry name" value="TFIIIB_B''_Myb"/>
</dbReference>
<dbReference type="InterPro" id="IPR001005">
    <property type="entry name" value="SANT/Myb"/>
</dbReference>
<dbReference type="GO" id="GO:0005634">
    <property type="term" value="C:nucleus"/>
    <property type="evidence" value="ECO:0007669"/>
    <property type="project" value="UniProtKB-SubCell"/>
</dbReference>
<dbReference type="SMART" id="SM00717">
    <property type="entry name" value="SANT"/>
    <property type="match status" value="1"/>
</dbReference>
<comment type="subcellular location">
    <subcellularLocation>
        <location evidence="1">Nucleus</location>
    </subcellularLocation>
</comment>
<proteinExistence type="predicted"/>
<feature type="compositionally biased region" description="Polar residues" evidence="2">
    <location>
        <begin position="158"/>
        <end position="170"/>
    </location>
</feature>
<dbReference type="PANTHER" id="PTHR22929">
    <property type="entry name" value="RNA POLYMERASE III TRANSCRIPTION INITIATION FACTOR B"/>
    <property type="match status" value="1"/>
</dbReference>
<dbReference type="GO" id="GO:0000126">
    <property type="term" value="C:transcription factor TFIIIB complex"/>
    <property type="evidence" value="ECO:0007669"/>
    <property type="project" value="TreeGrafter"/>
</dbReference>
<evidence type="ECO:0000313" key="4">
    <source>
        <dbReference type="EMBL" id="KAF7406438.1"/>
    </source>
</evidence>
<dbReference type="EMBL" id="JACSDZ010000004">
    <property type="protein sequence ID" value="KAF7406438.1"/>
    <property type="molecule type" value="Genomic_DNA"/>
</dbReference>
<feature type="compositionally biased region" description="Basic and acidic residues" evidence="2">
    <location>
        <begin position="88"/>
        <end position="110"/>
    </location>
</feature>
<dbReference type="InterPro" id="IPR009057">
    <property type="entry name" value="Homeodomain-like_sf"/>
</dbReference>
<dbReference type="SUPFAM" id="SSF46689">
    <property type="entry name" value="Homeodomain-like"/>
    <property type="match status" value="1"/>
</dbReference>
<evidence type="ECO:0000313" key="5">
    <source>
        <dbReference type="Proteomes" id="UP000617340"/>
    </source>
</evidence>
<comment type="caution">
    <text evidence="4">The sequence shown here is derived from an EMBL/GenBank/DDBJ whole genome shotgun (WGS) entry which is preliminary data.</text>
</comment>
<reference evidence="4" key="1">
    <citation type="journal article" date="2020" name="G3 (Bethesda)">
        <title>High-Quality Assemblies for Three Invasive Social Wasps from the &lt;i&gt;Vespula&lt;/i&gt; Genus.</title>
        <authorList>
            <person name="Harrop T.W.R."/>
            <person name="Guhlin J."/>
            <person name="McLaughlin G.M."/>
            <person name="Permina E."/>
            <person name="Stockwell P."/>
            <person name="Gilligan J."/>
            <person name="Le Lec M.F."/>
            <person name="Gruber M.A.M."/>
            <person name="Quinn O."/>
            <person name="Lovegrove M."/>
            <person name="Duncan E.J."/>
            <person name="Remnant E.J."/>
            <person name="Van Eeckhoven J."/>
            <person name="Graham B."/>
            <person name="Knapp R.A."/>
            <person name="Langford K.W."/>
            <person name="Kronenberg Z."/>
            <person name="Press M.O."/>
            <person name="Eacker S.M."/>
            <person name="Wilson-Rankin E.E."/>
            <person name="Purcell J."/>
            <person name="Lester P.J."/>
            <person name="Dearden P.K."/>
        </authorList>
    </citation>
    <scope>NUCLEOTIDE SEQUENCE</scope>
    <source>
        <strain evidence="4">Linc-1</strain>
    </source>
</reference>
<gene>
    <name evidence="4" type="ORF">HZH68_005807</name>
</gene>
<dbReference type="CDD" id="cd00167">
    <property type="entry name" value="SANT"/>
    <property type="match status" value="1"/>
</dbReference>
<feature type="compositionally biased region" description="Basic and acidic residues" evidence="2">
    <location>
        <begin position="517"/>
        <end position="527"/>
    </location>
</feature>
<feature type="domain" description="Myb-like" evidence="3">
    <location>
        <begin position="363"/>
        <end position="411"/>
    </location>
</feature>
<feature type="compositionally biased region" description="Basic and acidic residues" evidence="2">
    <location>
        <begin position="31"/>
        <end position="65"/>
    </location>
</feature>
<protein>
    <recommendedName>
        <fullName evidence="3">Myb-like domain-containing protein</fullName>
    </recommendedName>
</protein>
<feature type="region of interest" description="Disordered" evidence="2">
    <location>
        <begin position="153"/>
        <end position="183"/>
    </location>
</feature>
<dbReference type="PANTHER" id="PTHR22929:SF0">
    <property type="entry name" value="TRANSCRIPTION FACTOR TFIIIB COMPONENT B'' HOMOLOG"/>
    <property type="match status" value="1"/>
</dbReference>
<name>A0A834KGU6_VESGE</name>
<sequence length="697" mass="79055">MRRARIKALATVPVRRKTTQNVVTDETDNSNENKNDENKNDDNKDNDNKDNNKDKKDNSDNKEQSDISNQEDTPATPVCQENDVSEESNSKEKAIVNESHRIQERVEEKQNVQSNSIELNSPQVTHPPEVPNTNINVLGSPTKTAQNRSCFMRPVPRLNNSGRIRSNSIQGSGASASESEDDSKRIINNVTNRTRNDSVCSIQSSKEVNSNNVSSNATTKLKTGQKRRILISESARKLAEARREFLLKHENKTPDRTKLTMYDLIYYNPVTNPMKKSKEPGISHIDRDSISQIDELEEEEREDDPSSMPVPQVKVGPDGQLIIDEQSLVIEQSHAKKSREVLAKKAIIDDDNYGSGFYKRRPKGKEWPKWETLKFYKALNIVGTDFLLMQTLFPNRTRQEIKLKYKKEERMNRRLIEKALEFHQEFSPEMEEELAKFEASTRQQFYMEQETDTKNKEKKKLKRRVGSRFAARSVGEATVTDDEITESEMSEIQHKDIEANNNQFLQRPRKRLKSSVKRTDEVTEEGKNACSTSGPESDSDAEIYQIRPTRSGRVPRVRKLQGPDINNLHSTGTEQSEHSEGILLENNEETVKSTNTSNDTVINNEVYPDVITSAIPNIGEVEPGSVVILSKESPEEPGETVLQVYMVSSNVDALNIPIENDIVPIKTQSEVLATTPNASEVKSIVGKKEQECERDLL</sequence>
<feature type="region of interest" description="Disordered" evidence="2">
    <location>
        <begin position="511"/>
        <end position="541"/>
    </location>
</feature>
<dbReference type="Proteomes" id="UP000617340">
    <property type="component" value="Unassembled WGS sequence"/>
</dbReference>
<accession>A0A834KGU6</accession>